<gene>
    <name evidence="2" type="ORF">SAMN04488565_0888</name>
</gene>
<keyword evidence="1" id="KW-0472">Membrane</keyword>
<keyword evidence="1" id="KW-1133">Transmembrane helix</keyword>
<evidence type="ECO:0000256" key="1">
    <source>
        <dbReference type="SAM" id="Phobius"/>
    </source>
</evidence>
<dbReference type="OrthoDB" id="4990644at2"/>
<dbReference type="eggNOG" id="ENOG5033633">
    <property type="taxonomic scope" value="Bacteria"/>
</dbReference>
<evidence type="ECO:0000313" key="3">
    <source>
        <dbReference type="Proteomes" id="UP000182690"/>
    </source>
</evidence>
<proteinExistence type="predicted"/>
<dbReference type="Proteomes" id="UP000182690">
    <property type="component" value="Unassembled WGS sequence"/>
</dbReference>
<sequence length="130" mass="13248">MTGLTFAVGGILTATGVIAYVASDASSLTALIPAALGVLILIAAFISRAPKARRHALHAALAIALLGIAGTAMNVMKLGELFAGTAERPNAVIASTVTFVVLLVFLVAGIAFFVRARRYRAAQDPANATA</sequence>
<feature type="transmembrane region" description="Helical" evidence="1">
    <location>
        <begin position="29"/>
        <end position="47"/>
    </location>
</feature>
<feature type="transmembrane region" description="Helical" evidence="1">
    <location>
        <begin position="91"/>
        <end position="114"/>
    </location>
</feature>
<dbReference type="AlphaFoldDB" id="A0A1H0YI51"/>
<feature type="transmembrane region" description="Helical" evidence="1">
    <location>
        <begin position="59"/>
        <end position="79"/>
    </location>
</feature>
<evidence type="ECO:0000313" key="2">
    <source>
        <dbReference type="EMBL" id="SDQ14720.1"/>
    </source>
</evidence>
<accession>A0A1H0YI51</accession>
<organism evidence="2 3">
    <name type="scientific">Leucobacter chromiiresistens</name>
    <dbReference type="NCBI Taxonomy" id="1079994"/>
    <lineage>
        <taxon>Bacteria</taxon>
        <taxon>Bacillati</taxon>
        <taxon>Actinomycetota</taxon>
        <taxon>Actinomycetes</taxon>
        <taxon>Micrococcales</taxon>
        <taxon>Microbacteriaceae</taxon>
        <taxon>Leucobacter</taxon>
    </lineage>
</organism>
<dbReference type="EMBL" id="FNKB01000001">
    <property type="protein sequence ID" value="SDQ14720.1"/>
    <property type="molecule type" value="Genomic_DNA"/>
</dbReference>
<dbReference type="STRING" id="1079994.SAMN04488565_0888"/>
<protein>
    <submittedName>
        <fullName evidence="2">Uncharacterized protein</fullName>
    </submittedName>
</protein>
<keyword evidence="1" id="KW-0812">Transmembrane</keyword>
<reference evidence="2 3" key="1">
    <citation type="submission" date="2016-10" db="EMBL/GenBank/DDBJ databases">
        <authorList>
            <person name="de Groot N.N."/>
        </authorList>
    </citation>
    <scope>NUCLEOTIDE SEQUENCE [LARGE SCALE GENOMIC DNA]</scope>
    <source>
        <strain evidence="2 3">DSM 22788</strain>
    </source>
</reference>
<dbReference type="RefSeq" id="WP_010155316.1">
    <property type="nucleotide sequence ID" value="NZ_FNKB01000001.1"/>
</dbReference>
<name>A0A1H0YI51_9MICO</name>